<gene>
    <name evidence="5" type="ORF">PP769_18505</name>
</gene>
<keyword evidence="2" id="KW-0436">Ligase</keyword>
<keyword evidence="6" id="KW-1185">Reference proteome</keyword>
<dbReference type="Pfam" id="PF13193">
    <property type="entry name" value="AMP-binding_C"/>
    <property type="match status" value="1"/>
</dbReference>
<dbReference type="SUPFAM" id="SSF56801">
    <property type="entry name" value="Acetyl-CoA synthetase-like"/>
    <property type="match status" value="1"/>
</dbReference>
<evidence type="ECO:0000259" key="3">
    <source>
        <dbReference type="Pfam" id="PF00501"/>
    </source>
</evidence>
<evidence type="ECO:0000313" key="5">
    <source>
        <dbReference type="EMBL" id="WNM57941.1"/>
    </source>
</evidence>
<sequence length="516" mass="56956">MNTLPMVWSEAERLWPEKIALVTEREQLTYAELARRIRRLSCQLIRQWEVRPGEVVGILAPNGVEFVLTYFAVTAIGGIVHPIDERFKPEEIRFLLEDSGARFAIVHQALWEKFANVWNILPALERVIAVGDVGAHVESFHTWVQGPAVPDITGAVELSPASDDIAELMYTSGTIGNPKGAMRSHANARAASGNARRAFGYRHEDVIAIVMPLSHSSALVSQMLPMVEVGGKIVLVERFDAADLVGRIRGQAVTCFRAVPATFKMLMVYPEFNADHLPSLRLLMNSSAAIDPKTHWEIKARFPEVDLVNSYGLTEASTCTILTDAMARKHPDSIGVPIPGVEMSVVDDAGCVVDDGIEGEFFVRGPHVCHGYHNLPNETKALFAPGGWMRTGDMGHKDSEGLFYFHGRKADVINCGGRKYAPVEVENCIRELTEVAEVAVLGVPHRVLGQVAKAFVVFRDRAAADLRAVTRHCTRNLPSHKVPFYVESVDALPKNSLGKMLHRELKAESHAAFHKK</sequence>
<evidence type="ECO:0000256" key="2">
    <source>
        <dbReference type="ARBA" id="ARBA00022598"/>
    </source>
</evidence>
<feature type="domain" description="AMP-dependent synthetase/ligase" evidence="3">
    <location>
        <begin position="13"/>
        <end position="373"/>
    </location>
</feature>
<dbReference type="InterPro" id="IPR000873">
    <property type="entry name" value="AMP-dep_synth/lig_dom"/>
</dbReference>
<dbReference type="RefSeq" id="WP_312643052.1">
    <property type="nucleotide sequence ID" value="NZ_CP116967.1"/>
</dbReference>
<comment type="similarity">
    <text evidence="1">Belongs to the ATP-dependent AMP-binding enzyme family.</text>
</comment>
<dbReference type="KEGG" id="nall:PP769_18505"/>
<dbReference type="Gene3D" id="3.30.300.30">
    <property type="match status" value="1"/>
</dbReference>
<dbReference type="AlphaFoldDB" id="A0AA96GHR5"/>
<feature type="domain" description="AMP-binding enzyme C-terminal" evidence="4">
    <location>
        <begin position="424"/>
        <end position="499"/>
    </location>
</feature>
<dbReference type="PROSITE" id="PS00455">
    <property type="entry name" value="AMP_BINDING"/>
    <property type="match status" value="1"/>
</dbReference>
<dbReference type="InterPro" id="IPR020845">
    <property type="entry name" value="AMP-binding_CS"/>
</dbReference>
<dbReference type="GO" id="GO:0006631">
    <property type="term" value="P:fatty acid metabolic process"/>
    <property type="evidence" value="ECO:0007669"/>
    <property type="project" value="TreeGrafter"/>
</dbReference>
<evidence type="ECO:0000313" key="6">
    <source>
        <dbReference type="Proteomes" id="UP001302719"/>
    </source>
</evidence>
<organism evidence="5 6">
    <name type="scientific">Candidatus Nitrospira allomarina</name>
    <dbReference type="NCBI Taxonomy" id="3020900"/>
    <lineage>
        <taxon>Bacteria</taxon>
        <taxon>Pseudomonadati</taxon>
        <taxon>Nitrospirota</taxon>
        <taxon>Nitrospiria</taxon>
        <taxon>Nitrospirales</taxon>
        <taxon>Nitrospiraceae</taxon>
        <taxon>Nitrospira</taxon>
    </lineage>
</organism>
<dbReference type="Proteomes" id="UP001302719">
    <property type="component" value="Chromosome"/>
</dbReference>
<name>A0AA96GHR5_9BACT</name>
<dbReference type="PANTHER" id="PTHR43201">
    <property type="entry name" value="ACYL-COA SYNTHETASE"/>
    <property type="match status" value="1"/>
</dbReference>
<proteinExistence type="inferred from homology"/>
<accession>A0AA96GHR5</accession>
<dbReference type="PANTHER" id="PTHR43201:SF5">
    <property type="entry name" value="MEDIUM-CHAIN ACYL-COA LIGASE ACSF2, MITOCHONDRIAL"/>
    <property type="match status" value="1"/>
</dbReference>
<dbReference type="InterPro" id="IPR042099">
    <property type="entry name" value="ANL_N_sf"/>
</dbReference>
<reference evidence="5 6" key="1">
    <citation type="submission" date="2023-01" db="EMBL/GenBank/DDBJ databases">
        <title>Cultivation and genomic characterization of new, ubiquitous marine nitrite-oxidizing bacteria from the Nitrospirales.</title>
        <authorList>
            <person name="Mueller A.J."/>
            <person name="Daebeler A."/>
            <person name="Herbold C.W."/>
            <person name="Kirkegaard R.H."/>
            <person name="Daims H."/>
        </authorList>
    </citation>
    <scope>NUCLEOTIDE SEQUENCE [LARGE SCALE GENOMIC DNA]</scope>
    <source>
        <strain evidence="5 6">VA</strain>
    </source>
</reference>
<dbReference type="EMBL" id="CP116967">
    <property type="protein sequence ID" value="WNM57941.1"/>
    <property type="molecule type" value="Genomic_DNA"/>
</dbReference>
<protein>
    <submittedName>
        <fullName evidence="5">Class I adenylate-forming enzyme family protein</fullName>
    </submittedName>
</protein>
<dbReference type="Gene3D" id="3.40.50.12780">
    <property type="entry name" value="N-terminal domain of ligase-like"/>
    <property type="match status" value="1"/>
</dbReference>
<dbReference type="Pfam" id="PF00501">
    <property type="entry name" value="AMP-binding"/>
    <property type="match status" value="1"/>
</dbReference>
<evidence type="ECO:0000256" key="1">
    <source>
        <dbReference type="ARBA" id="ARBA00006432"/>
    </source>
</evidence>
<dbReference type="GO" id="GO:0031956">
    <property type="term" value="F:medium-chain fatty acid-CoA ligase activity"/>
    <property type="evidence" value="ECO:0007669"/>
    <property type="project" value="TreeGrafter"/>
</dbReference>
<dbReference type="InterPro" id="IPR025110">
    <property type="entry name" value="AMP-bd_C"/>
</dbReference>
<dbReference type="InterPro" id="IPR045851">
    <property type="entry name" value="AMP-bd_C_sf"/>
</dbReference>
<evidence type="ECO:0000259" key="4">
    <source>
        <dbReference type="Pfam" id="PF13193"/>
    </source>
</evidence>